<dbReference type="GO" id="GO:0005869">
    <property type="term" value="C:dynactin complex"/>
    <property type="evidence" value="ECO:0007669"/>
    <property type="project" value="InterPro"/>
</dbReference>
<accession>A0A0C3PNC8</accession>
<keyword evidence="2" id="KW-0963">Cytoplasm</keyword>
<feature type="compositionally biased region" description="Low complexity" evidence="3">
    <location>
        <begin position="138"/>
        <end position="150"/>
    </location>
</feature>
<feature type="compositionally biased region" description="Basic and acidic residues" evidence="3">
    <location>
        <begin position="161"/>
        <end position="177"/>
    </location>
</feature>
<feature type="region of interest" description="Disordered" evidence="3">
    <location>
        <begin position="1"/>
        <end position="120"/>
    </location>
</feature>
<dbReference type="OrthoDB" id="4977at2759"/>
<name>A0A0C3PNC8_PHLG1</name>
<evidence type="ECO:0000313" key="4">
    <source>
        <dbReference type="EMBL" id="KIP08298.1"/>
    </source>
</evidence>
<protein>
    <submittedName>
        <fullName evidence="4">Uncharacterized protein</fullName>
    </submittedName>
</protein>
<proteinExistence type="predicted"/>
<reference evidence="4 5" key="1">
    <citation type="journal article" date="2014" name="PLoS Genet.">
        <title>Analysis of the Phlebiopsis gigantea genome, transcriptome and secretome provides insight into its pioneer colonization strategies of wood.</title>
        <authorList>
            <person name="Hori C."/>
            <person name="Ishida T."/>
            <person name="Igarashi K."/>
            <person name="Samejima M."/>
            <person name="Suzuki H."/>
            <person name="Master E."/>
            <person name="Ferreira P."/>
            <person name="Ruiz-Duenas F.J."/>
            <person name="Held B."/>
            <person name="Canessa P."/>
            <person name="Larrondo L.F."/>
            <person name="Schmoll M."/>
            <person name="Druzhinina I.S."/>
            <person name="Kubicek C.P."/>
            <person name="Gaskell J.A."/>
            <person name="Kersten P."/>
            <person name="St John F."/>
            <person name="Glasner J."/>
            <person name="Sabat G."/>
            <person name="Splinter BonDurant S."/>
            <person name="Syed K."/>
            <person name="Yadav J."/>
            <person name="Mgbeahuruike A.C."/>
            <person name="Kovalchuk A."/>
            <person name="Asiegbu F.O."/>
            <person name="Lackner G."/>
            <person name="Hoffmeister D."/>
            <person name="Rencoret J."/>
            <person name="Gutierrez A."/>
            <person name="Sun H."/>
            <person name="Lindquist E."/>
            <person name="Barry K."/>
            <person name="Riley R."/>
            <person name="Grigoriev I.V."/>
            <person name="Henrissat B."/>
            <person name="Kues U."/>
            <person name="Berka R.M."/>
            <person name="Martinez A.T."/>
            <person name="Covert S.F."/>
            <person name="Blanchette R.A."/>
            <person name="Cullen D."/>
        </authorList>
    </citation>
    <scope>NUCLEOTIDE SEQUENCE [LARGE SCALE GENOMIC DNA]</scope>
    <source>
        <strain evidence="4 5">11061_1 CR5-6</strain>
    </source>
</reference>
<dbReference type="GO" id="GO:0007017">
    <property type="term" value="P:microtubule-based process"/>
    <property type="evidence" value="ECO:0007669"/>
    <property type="project" value="InterPro"/>
</dbReference>
<dbReference type="EMBL" id="KN840482">
    <property type="protein sequence ID" value="KIP08298.1"/>
    <property type="molecule type" value="Genomic_DNA"/>
</dbReference>
<feature type="compositionally biased region" description="Low complexity" evidence="3">
    <location>
        <begin position="95"/>
        <end position="105"/>
    </location>
</feature>
<evidence type="ECO:0000256" key="3">
    <source>
        <dbReference type="SAM" id="MobiDB-lite"/>
    </source>
</evidence>
<feature type="region of interest" description="Disordered" evidence="3">
    <location>
        <begin position="322"/>
        <end position="381"/>
    </location>
</feature>
<keyword evidence="5" id="KW-1185">Reference proteome</keyword>
<feature type="compositionally biased region" description="Basic and acidic residues" evidence="3">
    <location>
        <begin position="25"/>
        <end position="34"/>
    </location>
</feature>
<gene>
    <name evidence="4" type="ORF">PHLGIDRAFT_29639</name>
</gene>
<dbReference type="Pfam" id="PF04912">
    <property type="entry name" value="Dynamitin"/>
    <property type="match status" value="1"/>
</dbReference>
<dbReference type="STRING" id="745531.A0A0C3PNC8"/>
<evidence type="ECO:0000313" key="5">
    <source>
        <dbReference type="Proteomes" id="UP000053257"/>
    </source>
</evidence>
<dbReference type="Proteomes" id="UP000053257">
    <property type="component" value="Unassembled WGS sequence"/>
</dbReference>
<comment type="subcellular location">
    <subcellularLocation>
        <location evidence="1">Cytoplasm</location>
    </subcellularLocation>
</comment>
<feature type="compositionally biased region" description="Basic and acidic residues" evidence="3">
    <location>
        <begin position="48"/>
        <end position="58"/>
    </location>
</feature>
<sequence>MNATKYASLPDIDTAQDVYETEDVFPTHETKQESSDDEAGANSRQNTRGKDGHAKPEELDASSLMNPDEAGRKFRKAEKRRHRPRIQYTYPPSPTSSGRSSPELSASYHRPSKRGSSGLTLAERLTNLKAELAALESELGEAQKAESPAAAEDDDEPVLVESEKTKKAERTHGHVDSGDLIKEMVDVKARLENINKLKETRTGREKLVSAVIQGVGERTSTGTQQEGDAAPEKEVKGEHSSLQMEVKDIAEMDRRLGELERAVGSTTTAADESTPLPPPLLPLLTRLSTQLTLLAQPRHIDNISRRLKLLLSDLDRLSAANHQHNSSNALNASQRRGTGPHGFAHGAHALTGPLSSMHPGSPVTPTQPAPAPSPFPHTDQLAPVLNRLSPLLPHIPHILTRLRTLSTLHTNAAGFQSTLEGLEEEQKRVRRALEELEGAMKSVEGSLKDNEGVVKGNVVEVERRVEEVVKKVDAMRIMN</sequence>
<dbReference type="HOGENOM" id="CLU_033559_0_0_1"/>
<evidence type="ECO:0000256" key="2">
    <source>
        <dbReference type="ARBA" id="ARBA00022490"/>
    </source>
</evidence>
<feature type="region of interest" description="Disordered" evidence="3">
    <location>
        <begin position="138"/>
        <end position="177"/>
    </location>
</feature>
<dbReference type="InterPro" id="IPR028133">
    <property type="entry name" value="Dynamitin"/>
</dbReference>
<feature type="compositionally biased region" description="Basic residues" evidence="3">
    <location>
        <begin position="73"/>
        <end position="85"/>
    </location>
</feature>
<evidence type="ECO:0000256" key="1">
    <source>
        <dbReference type="ARBA" id="ARBA00004496"/>
    </source>
</evidence>
<organism evidence="4 5">
    <name type="scientific">Phlebiopsis gigantea (strain 11061_1 CR5-6)</name>
    <name type="common">White-rot fungus</name>
    <name type="synonym">Peniophora gigantea</name>
    <dbReference type="NCBI Taxonomy" id="745531"/>
    <lineage>
        <taxon>Eukaryota</taxon>
        <taxon>Fungi</taxon>
        <taxon>Dikarya</taxon>
        <taxon>Basidiomycota</taxon>
        <taxon>Agaricomycotina</taxon>
        <taxon>Agaricomycetes</taxon>
        <taxon>Polyporales</taxon>
        <taxon>Phanerochaetaceae</taxon>
        <taxon>Phlebiopsis</taxon>
    </lineage>
</organism>
<feature type="compositionally biased region" description="Pro residues" evidence="3">
    <location>
        <begin position="365"/>
        <end position="375"/>
    </location>
</feature>
<dbReference type="PANTHER" id="PTHR15346">
    <property type="entry name" value="DYNACTIN SUBUNIT"/>
    <property type="match status" value="1"/>
</dbReference>
<dbReference type="GO" id="GO:0005737">
    <property type="term" value="C:cytoplasm"/>
    <property type="evidence" value="ECO:0007669"/>
    <property type="project" value="UniProtKB-SubCell"/>
</dbReference>
<dbReference type="AlphaFoldDB" id="A0A0C3PNC8"/>
<feature type="compositionally biased region" description="Polar residues" evidence="3">
    <location>
        <begin position="322"/>
        <end position="336"/>
    </location>
</feature>